<dbReference type="EMBL" id="KI546155">
    <property type="protein sequence ID" value="EST42769.1"/>
    <property type="molecule type" value="Genomic_DNA"/>
</dbReference>
<dbReference type="EMBL" id="KI546161">
    <property type="protein sequence ID" value="EST42398.1"/>
    <property type="molecule type" value="Genomic_DNA"/>
</dbReference>
<accession>V6LPU0</accession>
<dbReference type="VEuPathDB" id="GiardiaDB:SS50377_28521"/>
<name>V6LPU0_9EUKA</name>
<gene>
    <name evidence="2" type="ORF">SS50377_17636</name>
    <name evidence="1" type="ORF">SS50377_18042</name>
</gene>
<organism evidence="2">
    <name type="scientific">Spironucleus salmonicida</name>
    <dbReference type="NCBI Taxonomy" id="348837"/>
    <lineage>
        <taxon>Eukaryota</taxon>
        <taxon>Metamonada</taxon>
        <taxon>Diplomonadida</taxon>
        <taxon>Hexamitidae</taxon>
        <taxon>Hexamitinae</taxon>
        <taxon>Spironucleus</taxon>
    </lineage>
</organism>
<sequence length="109" mass="12936">MKKHVIIQYYLFTLLPHSANTMAEVEYEKRQLDYTRVYFKKFYRPLYSTLARQSTSFEAVSTQKPISEMYPLPDLPVRKVTRSPQRSIARSEQMLKLGLVRPSMQFVLK</sequence>
<protein>
    <submittedName>
        <fullName evidence="2">Uncharacterized protein</fullName>
    </submittedName>
</protein>
<evidence type="ECO:0000313" key="1">
    <source>
        <dbReference type="EMBL" id="EST42398.1"/>
    </source>
</evidence>
<reference evidence="2" key="1">
    <citation type="journal article" date="2014" name="PLoS Genet.">
        <title>The Genome of Spironucleus salmonicida Highlights a Fish Pathogen Adapted to Fluctuating Environments.</title>
        <authorList>
            <person name="Xu F."/>
            <person name="Jerlstrom-Hultqvist J."/>
            <person name="Einarsson E."/>
            <person name="Astvaldsson A."/>
            <person name="Svard S.G."/>
            <person name="Andersson J.O."/>
        </authorList>
    </citation>
    <scope>NUCLEOTIDE SEQUENCE</scope>
</reference>
<proteinExistence type="predicted"/>
<evidence type="ECO:0000313" key="2">
    <source>
        <dbReference type="EMBL" id="EST42769.1"/>
    </source>
</evidence>
<dbReference type="AlphaFoldDB" id="V6LPU0"/>